<dbReference type="Proteomes" id="UP000266841">
    <property type="component" value="Unassembled WGS sequence"/>
</dbReference>
<dbReference type="EMBL" id="AGNL01047633">
    <property type="protein sequence ID" value="EJK46626.1"/>
    <property type="molecule type" value="Genomic_DNA"/>
</dbReference>
<evidence type="ECO:0000313" key="2">
    <source>
        <dbReference type="EMBL" id="EJK46626.1"/>
    </source>
</evidence>
<gene>
    <name evidence="2" type="ORF">THAOC_34698</name>
</gene>
<feature type="non-terminal residue" evidence="2">
    <location>
        <position position="62"/>
    </location>
</feature>
<keyword evidence="3" id="KW-1185">Reference proteome</keyword>
<dbReference type="AlphaFoldDB" id="K0RC22"/>
<sequence>MEDGGGGLLGPALDRLCGPSTATVEVDGVDGEVVENPTMTADDGAVPDDELGETVRATNRRA</sequence>
<name>K0RC22_THAOC</name>
<evidence type="ECO:0000256" key="1">
    <source>
        <dbReference type="SAM" id="MobiDB-lite"/>
    </source>
</evidence>
<reference evidence="2 3" key="1">
    <citation type="journal article" date="2012" name="Genome Biol.">
        <title>Genome and low-iron response of an oceanic diatom adapted to chronic iron limitation.</title>
        <authorList>
            <person name="Lommer M."/>
            <person name="Specht M."/>
            <person name="Roy A.S."/>
            <person name="Kraemer L."/>
            <person name="Andreson R."/>
            <person name="Gutowska M.A."/>
            <person name="Wolf J."/>
            <person name="Bergner S.V."/>
            <person name="Schilhabel M.B."/>
            <person name="Klostermeier U.C."/>
            <person name="Beiko R.G."/>
            <person name="Rosenstiel P."/>
            <person name="Hippler M."/>
            <person name="Laroche J."/>
        </authorList>
    </citation>
    <scope>NUCLEOTIDE SEQUENCE [LARGE SCALE GENOMIC DNA]</scope>
    <source>
        <strain evidence="2 3">CCMP1005</strain>
    </source>
</reference>
<accession>K0RC22</accession>
<protein>
    <submittedName>
        <fullName evidence="2">Uncharacterized protein</fullName>
    </submittedName>
</protein>
<feature type="region of interest" description="Disordered" evidence="1">
    <location>
        <begin position="26"/>
        <end position="62"/>
    </location>
</feature>
<comment type="caution">
    <text evidence="2">The sequence shown here is derived from an EMBL/GenBank/DDBJ whole genome shotgun (WGS) entry which is preliminary data.</text>
</comment>
<proteinExistence type="predicted"/>
<evidence type="ECO:0000313" key="3">
    <source>
        <dbReference type="Proteomes" id="UP000266841"/>
    </source>
</evidence>
<organism evidence="2 3">
    <name type="scientific">Thalassiosira oceanica</name>
    <name type="common">Marine diatom</name>
    <dbReference type="NCBI Taxonomy" id="159749"/>
    <lineage>
        <taxon>Eukaryota</taxon>
        <taxon>Sar</taxon>
        <taxon>Stramenopiles</taxon>
        <taxon>Ochrophyta</taxon>
        <taxon>Bacillariophyta</taxon>
        <taxon>Coscinodiscophyceae</taxon>
        <taxon>Thalassiosirophycidae</taxon>
        <taxon>Thalassiosirales</taxon>
        <taxon>Thalassiosiraceae</taxon>
        <taxon>Thalassiosira</taxon>
    </lineage>
</organism>